<comment type="caution">
    <text evidence="1">The sequence shown here is derived from an EMBL/GenBank/DDBJ whole genome shotgun (WGS) entry which is preliminary data.</text>
</comment>
<dbReference type="EMBL" id="WMBA01000006">
    <property type="protein sequence ID" value="MTD53626.1"/>
    <property type="molecule type" value="Genomic_DNA"/>
</dbReference>
<dbReference type="OrthoDB" id="3628740at2"/>
<dbReference type="RefSeq" id="WP_154755844.1">
    <property type="nucleotide sequence ID" value="NZ_WMBA01000006.1"/>
</dbReference>
<accession>A0A6N7Z3Q8</accession>
<keyword evidence="2" id="KW-1185">Reference proteome</keyword>
<organism evidence="1 2">
    <name type="scientific">Amycolatopsis pithecellobii</name>
    <dbReference type="NCBI Taxonomy" id="664692"/>
    <lineage>
        <taxon>Bacteria</taxon>
        <taxon>Bacillati</taxon>
        <taxon>Actinomycetota</taxon>
        <taxon>Actinomycetes</taxon>
        <taxon>Pseudonocardiales</taxon>
        <taxon>Pseudonocardiaceae</taxon>
        <taxon>Amycolatopsis</taxon>
    </lineage>
</organism>
<dbReference type="AlphaFoldDB" id="A0A6N7Z3Q8"/>
<sequence length="107" mass="11819">MSDTRLYYEQLRGRARQLVNRLDDAMDGVLAIDRAVDDVLRADMDNPGELSTTDSEDLRQLLDTARFSLRSAERIAVAHVSDVEAAMRRLGLAGEKTTVSAVPVNSN</sequence>
<protein>
    <submittedName>
        <fullName evidence="1">Uncharacterized protein</fullName>
    </submittedName>
</protein>
<evidence type="ECO:0000313" key="1">
    <source>
        <dbReference type="EMBL" id="MTD53626.1"/>
    </source>
</evidence>
<evidence type="ECO:0000313" key="2">
    <source>
        <dbReference type="Proteomes" id="UP000440096"/>
    </source>
</evidence>
<reference evidence="1 2" key="1">
    <citation type="submission" date="2019-11" db="EMBL/GenBank/DDBJ databases">
        <title>Draft genome of Amycolatopsis RM579.</title>
        <authorList>
            <person name="Duangmal K."/>
            <person name="Mingma R."/>
        </authorList>
    </citation>
    <scope>NUCLEOTIDE SEQUENCE [LARGE SCALE GENOMIC DNA]</scope>
    <source>
        <strain evidence="1 2">RM579</strain>
    </source>
</reference>
<dbReference type="Proteomes" id="UP000440096">
    <property type="component" value="Unassembled WGS sequence"/>
</dbReference>
<name>A0A6N7Z3Q8_9PSEU</name>
<proteinExistence type="predicted"/>
<gene>
    <name evidence="1" type="ORF">GKO32_06455</name>
</gene>